<name>A0ABD0YND6_9HEMI</name>
<evidence type="ECO:0000256" key="1">
    <source>
        <dbReference type="SAM" id="MobiDB-lite"/>
    </source>
</evidence>
<accession>A0ABD0YND6</accession>
<evidence type="ECO:0000313" key="3">
    <source>
        <dbReference type="Proteomes" id="UP001558652"/>
    </source>
</evidence>
<dbReference type="EMBL" id="JBFDAA010000011">
    <property type="protein sequence ID" value="KAL1123952.1"/>
    <property type="molecule type" value="Genomic_DNA"/>
</dbReference>
<sequence length="124" mass="14143">MAAKSRNTFYENEKQETTENRGTKDFGLERLDSVNISGRAPHLFTVCPCRFEDHVVNCLFDAVGLEFAVGPACDLSNASVARGMVDTMVAGGCPELYYEYYHYQDMQHLCPLRHEYGKYIIYLK</sequence>
<dbReference type="Proteomes" id="UP001558652">
    <property type="component" value="Unassembled WGS sequence"/>
</dbReference>
<protein>
    <submittedName>
        <fullName evidence="2">Uncharacterized protein</fullName>
    </submittedName>
</protein>
<feature type="region of interest" description="Disordered" evidence="1">
    <location>
        <begin position="1"/>
        <end position="24"/>
    </location>
</feature>
<reference evidence="2 3" key="1">
    <citation type="submission" date="2024-07" db="EMBL/GenBank/DDBJ databases">
        <title>Chromosome-level genome assembly of the water stick insect Ranatra chinensis (Heteroptera: Nepidae).</title>
        <authorList>
            <person name="Liu X."/>
        </authorList>
    </citation>
    <scope>NUCLEOTIDE SEQUENCE [LARGE SCALE GENOMIC DNA]</scope>
    <source>
        <strain evidence="2">Cailab_2021Rc</strain>
        <tissue evidence="2">Muscle</tissue>
    </source>
</reference>
<evidence type="ECO:0000313" key="2">
    <source>
        <dbReference type="EMBL" id="KAL1123952.1"/>
    </source>
</evidence>
<dbReference type="AlphaFoldDB" id="A0ABD0YND6"/>
<proteinExistence type="predicted"/>
<feature type="compositionally biased region" description="Basic and acidic residues" evidence="1">
    <location>
        <begin position="11"/>
        <end position="24"/>
    </location>
</feature>
<comment type="caution">
    <text evidence="2">The sequence shown here is derived from an EMBL/GenBank/DDBJ whole genome shotgun (WGS) entry which is preliminary data.</text>
</comment>
<feature type="compositionally biased region" description="Polar residues" evidence="1">
    <location>
        <begin position="1"/>
        <end position="10"/>
    </location>
</feature>
<organism evidence="2 3">
    <name type="scientific">Ranatra chinensis</name>
    <dbReference type="NCBI Taxonomy" id="642074"/>
    <lineage>
        <taxon>Eukaryota</taxon>
        <taxon>Metazoa</taxon>
        <taxon>Ecdysozoa</taxon>
        <taxon>Arthropoda</taxon>
        <taxon>Hexapoda</taxon>
        <taxon>Insecta</taxon>
        <taxon>Pterygota</taxon>
        <taxon>Neoptera</taxon>
        <taxon>Paraneoptera</taxon>
        <taxon>Hemiptera</taxon>
        <taxon>Heteroptera</taxon>
        <taxon>Panheteroptera</taxon>
        <taxon>Nepomorpha</taxon>
        <taxon>Nepidae</taxon>
        <taxon>Ranatrinae</taxon>
        <taxon>Ranatra</taxon>
    </lineage>
</organism>
<gene>
    <name evidence="2" type="ORF">AAG570_001722</name>
</gene>
<keyword evidence="3" id="KW-1185">Reference proteome</keyword>